<dbReference type="Gene3D" id="3.40.50.300">
    <property type="entry name" value="P-loop containing nucleotide triphosphate hydrolases"/>
    <property type="match status" value="1"/>
</dbReference>
<dbReference type="GO" id="GO:0015421">
    <property type="term" value="F:ABC-type oligopeptide transporter activity"/>
    <property type="evidence" value="ECO:0007669"/>
    <property type="project" value="TreeGrafter"/>
</dbReference>
<dbReference type="PANTHER" id="PTHR43394">
    <property type="entry name" value="ATP-DEPENDENT PERMEASE MDL1, MITOCHONDRIAL"/>
    <property type="match status" value="1"/>
</dbReference>
<evidence type="ECO:0008006" key="3">
    <source>
        <dbReference type="Google" id="ProtNLM"/>
    </source>
</evidence>
<dbReference type="GO" id="GO:0090374">
    <property type="term" value="P:oligopeptide export from mitochondrion"/>
    <property type="evidence" value="ECO:0007669"/>
    <property type="project" value="TreeGrafter"/>
</dbReference>
<organism evidence="1 2">
    <name type="scientific">Triparma laevis f. inornata</name>
    <dbReference type="NCBI Taxonomy" id="1714386"/>
    <lineage>
        <taxon>Eukaryota</taxon>
        <taxon>Sar</taxon>
        <taxon>Stramenopiles</taxon>
        <taxon>Ochrophyta</taxon>
        <taxon>Bolidophyceae</taxon>
        <taxon>Parmales</taxon>
        <taxon>Triparmaceae</taxon>
        <taxon>Triparma</taxon>
    </lineage>
</organism>
<proteinExistence type="predicted"/>
<name>A0A9W6ZPD4_9STRA</name>
<evidence type="ECO:0000313" key="1">
    <source>
        <dbReference type="EMBL" id="GMH53605.1"/>
    </source>
</evidence>
<dbReference type="GO" id="GO:0005743">
    <property type="term" value="C:mitochondrial inner membrane"/>
    <property type="evidence" value="ECO:0007669"/>
    <property type="project" value="TreeGrafter"/>
</dbReference>
<reference evidence="2" key="1">
    <citation type="journal article" date="2023" name="Commun. Biol.">
        <title>Genome analysis of Parmales, the sister group of diatoms, reveals the evolutionary specialization of diatoms from phago-mixotrophs to photoautotrophs.</title>
        <authorList>
            <person name="Ban H."/>
            <person name="Sato S."/>
            <person name="Yoshikawa S."/>
            <person name="Yamada K."/>
            <person name="Nakamura Y."/>
            <person name="Ichinomiya M."/>
            <person name="Sato N."/>
            <person name="Blanc-Mathieu R."/>
            <person name="Endo H."/>
            <person name="Kuwata A."/>
            <person name="Ogata H."/>
        </authorList>
    </citation>
    <scope>NUCLEOTIDE SEQUENCE [LARGE SCALE GENOMIC DNA]</scope>
</reference>
<evidence type="ECO:0000313" key="2">
    <source>
        <dbReference type="Proteomes" id="UP001162640"/>
    </source>
</evidence>
<protein>
    <recommendedName>
        <fullName evidence="3">ABC transporter domain-containing protein</fullName>
    </recommendedName>
</protein>
<gene>
    <name evidence="1" type="ORF">TL16_g01488</name>
</gene>
<dbReference type="InterPro" id="IPR027417">
    <property type="entry name" value="P-loop_NTPase"/>
</dbReference>
<comment type="caution">
    <text evidence="1">The sequence shown here is derived from an EMBL/GenBank/DDBJ whole genome shotgun (WGS) entry which is preliminary data.</text>
</comment>
<dbReference type="Proteomes" id="UP001162640">
    <property type="component" value="Unassembled WGS sequence"/>
</dbReference>
<dbReference type="InterPro" id="IPR039421">
    <property type="entry name" value="Type_1_exporter"/>
</dbReference>
<dbReference type="PANTHER" id="PTHR43394:SF1">
    <property type="entry name" value="ATP-BINDING CASSETTE SUB-FAMILY B MEMBER 10, MITOCHONDRIAL"/>
    <property type="match status" value="1"/>
</dbReference>
<accession>A0A9W6ZPD4</accession>
<dbReference type="SUPFAM" id="SSF52540">
    <property type="entry name" value="P-loop containing nucleoside triphosphate hydrolases"/>
    <property type="match status" value="1"/>
</dbReference>
<dbReference type="EMBL" id="BLQM01000033">
    <property type="protein sequence ID" value="GMH53605.1"/>
    <property type="molecule type" value="Genomic_DNA"/>
</dbReference>
<sequence>MQLATLVAARALISKPSILLLDEPTSALDAASEAVVQEALQNVMKANGGMTVLVVSHRISTIRDCEIIAVLQGGRLVEFGNHEELVRYLFL</sequence>
<dbReference type="AlphaFoldDB" id="A0A9W6ZPD4"/>